<sequence>MDITGHATFLPHDDPDASPAFHRDALGFKVRGDGRPGTFTRVRAGGAQAAQEPARQPYGVRDRAFRHPAGNLTRINEIR</sequence>
<organism evidence="2 3">
    <name type="scientific">Streptosporangium vulgare</name>
    <dbReference type="NCBI Taxonomy" id="46190"/>
    <lineage>
        <taxon>Bacteria</taxon>
        <taxon>Bacillati</taxon>
        <taxon>Actinomycetota</taxon>
        <taxon>Actinomycetes</taxon>
        <taxon>Streptosporangiales</taxon>
        <taxon>Streptosporangiaceae</taxon>
        <taxon>Streptosporangium</taxon>
    </lineage>
</organism>
<keyword evidence="3" id="KW-1185">Reference proteome</keyword>
<gene>
    <name evidence="2" type="ORF">ACFFRH_42475</name>
</gene>
<dbReference type="EMBL" id="JBHMBS010000049">
    <property type="protein sequence ID" value="MFB9682179.1"/>
    <property type="molecule type" value="Genomic_DNA"/>
</dbReference>
<reference evidence="2 3" key="1">
    <citation type="submission" date="2024-09" db="EMBL/GenBank/DDBJ databases">
        <authorList>
            <person name="Sun Q."/>
            <person name="Mori K."/>
        </authorList>
    </citation>
    <scope>NUCLEOTIDE SEQUENCE [LARGE SCALE GENOMIC DNA]</scope>
    <source>
        <strain evidence="2 3">JCM 3028</strain>
    </source>
</reference>
<name>A0ABV5TT40_9ACTN</name>
<comment type="caution">
    <text evidence="2">The sequence shown here is derived from an EMBL/GenBank/DDBJ whole genome shotgun (WGS) entry which is preliminary data.</text>
</comment>
<accession>A0ABV5TT40</accession>
<evidence type="ECO:0000313" key="3">
    <source>
        <dbReference type="Proteomes" id="UP001589610"/>
    </source>
</evidence>
<dbReference type="RefSeq" id="WP_386163754.1">
    <property type="nucleotide sequence ID" value="NZ_JBHMBS010000049.1"/>
</dbReference>
<evidence type="ECO:0000313" key="2">
    <source>
        <dbReference type="EMBL" id="MFB9682179.1"/>
    </source>
</evidence>
<dbReference type="InterPro" id="IPR029068">
    <property type="entry name" value="Glyas_Bleomycin-R_OHBP_Dase"/>
</dbReference>
<dbReference type="Proteomes" id="UP001589610">
    <property type="component" value="Unassembled WGS sequence"/>
</dbReference>
<dbReference type="Gene3D" id="3.30.720.110">
    <property type="match status" value="1"/>
</dbReference>
<protein>
    <recommendedName>
        <fullName evidence="4">Glyoxalase</fullName>
    </recommendedName>
</protein>
<dbReference type="SUPFAM" id="SSF54593">
    <property type="entry name" value="Glyoxalase/Bleomycin resistance protein/Dihydroxybiphenyl dioxygenase"/>
    <property type="match status" value="1"/>
</dbReference>
<proteinExistence type="predicted"/>
<feature type="compositionally biased region" description="Basic and acidic residues" evidence="1">
    <location>
        <begin position="11"/>
        <end position="21"/>
    </location>
</feature>
<evidence type="ECO:0000256" key="1">
    <source>
        <dbReference type="SAM" id="MobiDB-lite"/>
    </source>
</evidence>
<feature type="region of interest" description="Disordered" evidence="1">
    <location>
        <begin position="1"/>
        <end position="21"/>
    </location>
</feature>
<evidence type="ECO:0008006" key="4">
    <source>
        <dbReference type="Google" id="ProtNLM"/>
    </source>
</evidence>